<feature type="transmembrane region" description="Helical" evidence="12">
    <location>
        <begin position="90"/>
        <end position="112"/>
    </location>
</feature>
<feature type="domain" description="Peptidase M50" evidence="13">
    <location>
        <begin position="122"/>
        <end position="172"/>
    </location>
</feature>
<dbReference type="Pfam" id="PF02163">
    <property type="entry name" value="Peptidase_M50"/>
    <property type="match status" value="1"/>
</dbReference>
<feature type="transmembrane region" description="Helical" evidence="12">
    <location>
        <begin position="12"/>
        <end position="31"/>
    </location>
</feature>
<dbReference type="EMBL" id="MHOH01000011">
    <property type="protein sequence ID" value="OGZ60850.1"/>
    <property type="molecule type" value="Genomic_DNA"/>
</dbReference>
<evidence type="ECO:0000256" key="10">
    <source>
        <dbReference type="ARBA" id="ARBA00023049"/>
    </source>
</evidence>
<dbReference type="Proteomes" id="UP000178835">
    <property type="component" value="Unassembled WGS sequence"/>
</dbReference>
<evidence type="ECO:0000259" key="13">
    <source>
        <dbReference type="Pfam" id="PF02163"/>
    </source>
</evidence>
<dbReference type="GO" id="GO:0046872">
    <property type="term" value="F:metal ion binding"/>
    <property type="evidence" value="ECO:0007669"/>
    <property type="project" value="UniProtKB-KW"/>
</dbReference>
<comment type="cofactor">
    <cofactor evidence="1">
        <name>Zn(2+)</name>
        <dbReference type="ChEBI" id="CHEBI:29105"/>
    </cofactor>
</comment>
<evidence type="ECO:0000256" key="12">
    <source>
        <dbReference type="SAM" id="Phobius"/>
    </source>
</evidence>
<feature type="transmembrane region" description="Helical" evidence="12">
    <location>
        <begin position="124"/>
        <end position="146"/>
    </location>
</feature>
<keyword evidence="10" id="KW-0482">Metalloprotease</keyword>
<keyword evidence="8" id="KW-0862">Zinc</keyword>
<name>A0A1G2HEX9_9BACT</name>
<evidence type="ECO:0000256" key="8">
    <source>
        <dbReference type="ARBA" id="ARBA00022833"/>
    </source>
</evidence>
<keyword evidence="6" id="KW-0479">Metal-binding</keyword>
<dbReference type="InterPro" id="IPR008915">
    <property type="entry name" value="Peptidase_M50"/>
</dbReference>
<feature type="transmembrane region" description="Helical" evidence="12">
    <location>
        <begin position="37"/>
        <end position="58"/>
    </location>
</feature>
<keyword evidence="4" id="KW-0645">Protease</keyword>
<keyword evidence="5 12" id="KW-0812">Transmembrane</keyword>
<evidence type="ECO:0000256" key="6">
    <source>
        <dbReference type="ARBA" id="ARBA00022723"/>
    </source>
</evidence>
<evidence type="ECO:0000256" key="5">
    <source>
        <dbReference type="ARBA" id="ARBA00022692"/>
    </source>
</evidence>
<dbReference type="PANTHER" id="PTHR39188">
    <property type="entry name" value="MEMBRANE-ASSOCIATED ZINC METALLOPROTEASE M50B"/>
    <property type="match status" value="1"/>
</dbReference>
<dbReference type="AlphaFoldDB" id="A0A1G2HEX9"/>
<dbReference type="GO" id="GO:0016020">
    <property type="term" value="C:membrane"/>
    <property type="evidence" value="ECO:0007669"/>
    <property type="project" value="UniProtKB-SubCell"/>
</dbReference>
<comment type="similarity">
    <text evidence="3">Belongs to the peptidase M50B family.</text>
</comment>
<evidence type="ECO:0000256" key="3">
    <source>
        <dbReference type="ARBA" id="ARBA00007931"/>
    </source>
</evidence>
<gene>
    <name evidence="14" type="ORF">A2919_02250</name>
</gene>
<keyword evidence="9 12" id="KW-1133">Transmembrane helix</keyword>
<evidence type="ECO:0000256" key="9">
    <source>
        <dbReference type="ARBA" id="ARBA00022989"/>
    </source>
</evidence>
<evidence type="ECO:0000256" key="2">
    <source>
        <dbReference type="ARBA" id="ARBA00004141"/>
    </source>
</evidence>
<reference evidence="14 15" key="1">
    <citation type="journal article" date="2016" name="Nat. Commun.">
        <title>Thousands of microbial genomes shed light on interconnected biogeochemical processes in an aquifer system.</title>
        <authorList>
            <person name="Anantharaman K."/>
            <person name="Brown C.T."/>
            <person name="Hug L.A."/>
            <person name="Sharon I."/>
            <person name="Castelle C.J."/>
            <person name="Probst A.J."/>
            <person name="Thomas B.C."/>
            <person name="Singh A."/>
            <person name="Wilkins M.J."/>
            <person name="Karaoz U."/>
            <person name="Brodie E.L."/>
            <person name="Williams K.H."/>
            <person name="Hubbard S.S."/>
            <person name="Banfield J.F."/>
        </authorList>
    </citation>
    <scope>NUCLEOTIDE SEQUENCE [LARGE SCALE GENOMIC DNA]</scope>
</reference>
<evidence type="ECO:0000313" key="14">
    <source>
        <dbReference type="EMBL" id="OGZ60850.1"/>
    </source>
</evidence>
<organism evidence="14 15">
    <name type="scientific">Candidatus Spechtbacteria bacterium RIFCSPLOWO2_01_FULL_43_12</name>
    <dbReference type="NCBI Taxonomy" id="1802162"/>
    <lineage>
        <taxon>Bacteria</taxon>
        <taxon>Candidatus Spechtiibacteriota</taxon>
    </lineage>
</organism>
<proteinExistence type="inferred from homology"/>
<evidence type="ECO:0000256" key="4">
    <source>
        <dbReference type="ARBA" id="ARBA00022670"/>
    </source>
</evidence>
<sequence>MVVRVFGTDVHIGLGAIFLLMIFALFGSSFLSDPFSIAVFSLLALLCLFAHEFAHVLAGRIFGISCPRISVWLFGMGAHLDSMGKNPKEMFVVSAVGPLTSFSLALFFVLALGSVPIPLMLAQIFAALVFLNVILGIFNILPLFPLDGGRVAHSIFWFFTKSKIKSAVYAVRLSKTLIVLLLAYLASGVIIAGVSPFSLLWPGFLAWLLWNMASAELQIARSGKPPYDS</sequence>
<dbReference type="PANTHER" id="PTHR39188:SF3">
    <property type="entry name" value="STAGE IV SPORULATION PROTEIN FB"/>
    <property type="match status" value="1"/>
</dbReference>
<evidence type="ECO:0000256" key="11">
    <source>
        <dbReference type="ARBA" id="ARBA00023136"/>
    </source>
</evidence>
<keyword evidence="11 12" id="KW-0472">Membrane</keyword>
<keyword evidence="7" id="KW-0378">Hydrolase</keyword>
<comment type="subcellular location">
    <subcellularLocation>
        <location evidence="2">Membrane</location>
        <topology evidence="2">Multi-pass membrane protein</topology>
    </subcellularLocation>
</comment>
<evidence type="ECO:0000256" key="1">
    <source>
        <dbReference type="ARBA" id="ARBA00001947"/>
    </source>
</evidence>
<comment type="caution">
    <text evidence="14">The sequence shown here is derived from an EMBL/GenBank/DDBJ whole genome shotgun (WGS) entry which is preliminary data.</text>
</comment>
<evidence type="ECO:0000256" key="7">
    <source>
        <dbReference type="ARBA" id="ARBA00022801"/>
    </source>
</evidence>
<evidence type="ECO:0000313" key="15">
    <source>
        <dbReference type="Proteomes" id="UP000178835"/>
    </source>
</evidence>
<dbReference type="GO" id="GO:0006508">
    <property type="term" value="P:proteolysis"/>
    <property type="evidence" value="ECO:0007669"/>
    <property type="project" value="UniProtKB-KW"/>
</dbReference>
<protein>
    <recommendedName>
        <fullName evidence="13">Peptidase M50 domain-containing protein</fullName>
    </recommendedName>
</protein>
<accession>A0A1G2HEX9</accession>
<dbReference type="GO" id="GO:0008237">
    <property type="term" value="F:metallopeptidase activity"/>
    <property type="evidence" value="ECO:0007669"/>
    <property type="project" value="UniProtKB-KW"/>
</dbReference>